<dbReference type="EMBL" id="JELW01000093">
    <property type="protein sequence ID" value="EXU95207.1"/>
    <property type="molecule type" value="Genomic_DNA"/>
</dbReference>
<gene>
    <name evidence="1" type="ORF">X797_011704</name>
</gene>
<evidence type="ECO:0000313" key="1">
    <source>
        <dbReference type="EMBL" id="EXU95207.1"/>
    </source>
</evidence>
<dbReference type="Proteomes" id="UP000030151">
    <property type="component" value="Unassembled WGS sequence"/>
</dbReference>
<reference evidence="1 2" key="1">
    <citation type="submission" date="2014-02" db="EMBL/GenBank/DDBJ databases">
        <title>The genome sequence of the entomopathogenic fungus Metarhizium robertsii ARSEF 2575.</title>
        <authorList>
            <person name="Giuliano Garisto Donzelli B."/>
            <person name="Roe B.A."/>
            <person name="Macmil S.L."/>
            <person name="Krasnoff S.B."/>
            <person name="Gibson D.M."/>
        </authorList>
    </citation>
    <scope>NUCLEOTIDE SEQUENCE [LARGE SCALE GENOMIC DNA]</scope>
    <source>
        <strain evidence="1 2">ARSEF 2575</strain>
    </source>
</reference>
<sequence length="230" mass="25685">MAITLTRASLPVVIMPAEALSISVLCDEHHNREKHEVIRRENPSLPRCGYCGKFWPKEINVGDSDSEATRAVKEASPFENPIGLKIRIKVLHSVGYNLTEGFSKAAKTSQLDCLDLPVMPWRTLRSLSKDSFISDYLIRLGLPLRVIDQSNIQFGVSLRGLASQRLGLSSLLPSNTSLSNQWRKSSILMQMTLGLLKMEEPFFGLIYDLLKISQFSSQKILGLNLKKEAG</sequence>
<proteinExistence type="predicted"/>
<name>A0A0A1UMR8_9HYPO</name>
<dbReference type="AlphaFoldDB" id="A0A0A1UMR8"/>
<protein>
    <submittedName>
        <fullName evidence="1">Uncharacterized protein</fullName>
    </submittedName>
</protein>
<evidence type="ECO:0000313" key="2">
    <source>
        <dbReference type="Proteomes" id="UP000030151"/>
    </source>
</evidence>
<comment type="caution">
    <text evidence="1">The sequence shown here is derived from an EMBL/GenBank/DDBJ whole genome shotgun (WGS) entry which is preliminary data.</text>
</comment>
<dbReference type="HOGENOM" id="CLU_1205039_0_0_1"/>
<organism evidence="1 2">
    <name type="scientific">Metarhizium robertsii</name>
    <dbReference type="NCBI Taxonomy" id="568076"/>
    <lineage>
        <taxon>Eukaryota</taxon>
        <taxon>Fungi</taxon>
        <taxon>Dikarya</taxon>
        <taxon>Ascomycota</taxon>
        <taxon>Pezizomycotina</taxon>
        <taxon>Sordariomycetes</taxon>
        <taxon>Hypocreomycetidae</taxon>
        <taxon>Hypocreales</taxon>
        <taxon>Clavicipitaceae</taxon>
        <taxon>Metarhizium</taxon>
    </lineage>
</organism>
<accession>A0A0A1UMR8</accession>